<organism evidence="1">
    <name type="scientific">uncultured Caudovirales phage</name>
    <dbReference type="NCBI Taxonomy" id="2100421"/>
    <lineage>
        <taxon>Viruses</taxon>
        <taxon>Duplodnaviria</taxon>
        <taxon>Heunggongvirae</taxon>
        <taxon>Uroviricota</taxon>
        <taxon>Caudoviricetes</taxon>
        <taxon>Peduoviridae</taxon>
        <taxon>Maltschvirus</taxon>
        <taxon>Maltschvirus maltsch</taxon>
    </lineage>
</organism>
<name>A0A6J7WHA6_9CAUD</name>
<reference evidence="1" key="1">
    <citation type="submission" date="2020-05" db="EMBL/GenBank/DDBJ databases">
        <authorList>
            <person name="Chiriac C."/>
            <person name="Salcher M."/>
            <person name="Ghai R."/>
            <person name="Kavagutti S V."/>
        </authorList>
    </citation>
    <scope>NUCLEOTIDE SEQUENCE</scope>
</reference>
<gene>
    <name evidence="1" type="ORF">UFOVP190_87</name>
</gene>
<protein>
    <submittedName>
        <fullName evidence="1">Uncharacterized protein</fullName>
    </submittedName>
</protein>
<proteinExistence type="predicted"/>
<dbReference type="EMBL" id="LR798243">
    <property type="protein sequence ID" value="CAB5214392.1"/>
    <property type="molecule type" value="Genomic_DNA"/>
</dbReference>
<sequence>MANSNFVVQNGLQVGSLTIFAGNSDITTSGNISVTGSGSFGGLSSNQIYQGTGSNVNVATTAVTVGIAGSGNVATFNSSGLTVTNLTVTGVETINQVEVVQGNLVAASGTATTSTTTGALVVAGGQGISGNIFLGGSIIPSANVSSNLGDSTHWFNTFYGISTQAKYADLAENYQADKPYNPGTVLQFGGSAEVTVAEANTPRVAGIVSTNPAHLMNGALAGTGVVALALTGRVPCNVIGPIAKGDMMVSAGFGFARADANPAPGTVIGKALTEFPINGKGVIEVVVGRL</sequence>
<accession>A0A6J7WHA6</accession>
<evidence type="ECO:0000313" key="1">
    <source>
        <dbReference type="EMBL" id="CAB5214392.1"/>
    </source>
</evidence>